<dbReference type="Gene3D" id="2.40.50.140">
    <property type="entry name" value="Nucleic acid-binding proteins"/>
    <property type="match status" value="1"/>
</dbReference>
<keyword evidence="5 7" id="KW-0234">DNA repair</keyword>
<dbReference type="NCBIfam" id="TIGR00613">
    <property type="entry name" value="reco"/>
    <property type="match status" value="1"/>
</dbReference>
<comment type="similarity">
    <text evidence="1 7">Belongs to the RecO family.</text>
</comment>
<dbReference type="GO" id="GO:0006310">
    <property type="term" value="P:DNA recombination"/>
    <property type="evidence" value="ECO:0007669"/>
    <property type="project" value="UniProtKB-UniRule"/>
</dbReference>
<gene>
    <name evidence="7 9" type="primary">recO</name>
    <name evidence="9" type="ORF">DRZ78_03820</name>
</gene>
<evidence type="ECO:0000313" key="9">
    <source>
        <dbReference type="EMBL" id="RLE06958.1"/>
    </source>
</evidence>
<reference evidence="9 10" key="1">
    <citation type="submission" date="2018-06" db="EMBL/GenBank/DDBJ databases">
        <title>Extensive metabolic versatility and redundancy in microbially diverse, dynamic hydrothermal sediments.</title>
        <authorList>
            <person name="Dombrowski N."/>
            <person name="Teske A."/>
            <person name="Baker B.J."/>
        </authorList>
    </citation>
    <scope>NUCLEOTIDE SEQUENCE [LARGE SCALE GENOMIC DNA]</scope>
    <source>
        <strain evidence="9">B7_G13</strain>
    </source>
</reference>
<protein>
    <recommendedName>
        <fullName evidence="2 7">DNA repair protein RecO</fullName>
    </recommendedName>
    <alternativeName>
        <fullName evidence="6 7">Recombination protein O</fullName>
    </alternativeName>
</protein>
<keyword evidence="4 7" id="KW-0233">DNA recombination</keyword>
<dbReference type="HAMAP" id="MF_00201">
    <property type="entry name" value="RecO"/>
    <property type="match status" value="1"/>
</dbReference>
<evidence type="ECO:0000256" key="4">
    <source>
        <dbReference type="ARBA" id="ARBA00023172"/>
    </source>
</evidence>
<dbReference type="InterPro" id="IPR022572">
    <property type="entry name" value="DNA_rep/recomb_RecO_N"/>
</dbReference>
<dbReference type="AlphaFoldDB" id="A0A662D3I0"/>
<evidence type="ECO:0000256" key="3">
    <source>
        <dbReference type="ARBA" id="ARBA00022763"/>
    </source>
</evidence>
<evidence type="ECO:0000256" key="2">
    <source>
        <dbReference type="ARBA" id="ARBA00021310"/>
    </source>
</evidence>
<evidence type="ECO:0000259" key="8">
    <source>
        <dbReference type="Pfam" id="PF11967"/>
    </source>
</evidence>
<dbReference type="EMBL" id="QMPY01000133">
    <property type="protein sequence ID" value="RLE06958.1"/>
    <property type="molecule type" value="Genomic_DNA"/>
</dbReference>
<evidence type="ECO:0000256" key="1">
    <source>
        <dbReference type="ARBA" id="ARBA00007452"/>
    </source>
</evidence>
<keyword evidence="3 7" id="KW-0227">DNA damage</keyword>
<feature type="domain" description="DNA replication/recombination mediator RecO N-terminal" evidence="8">
    <location>
        <begin position="2"/>
        <end position="82"/>
    </location>
</feature>
<evidence type="ECO:0000313" key="10">
    <source>
        <dbReference type="Proteomes" id="UP000277457"/>
    </source>
</evidence>
<dbReference type="InterPro" id="IPR012340">
    <property type="entry name" value="NA-bd_OB-fold"/>
</dbReference>
<dbReference type="Pfam" id="PF02565">
    <property type="entry name" value="RecO_C"/>
    <property type="match status" value="1"/>
</dbReference>
<dbReference type="PANTHER" id="PTHR33991:SF1">
    <property type="entry name" value="DNA REPAIR PROTEIN RECO"/>
    <property type="match status" value="1"/>
</dbReference>
<dbReference type="Pfam" id="PF11967">
    <property type="entry name" value="RecO_N"/>
    <property type="match status" value="1"/>
</dbReference>
<dbReference type="PANTHER" id="PTHR33991">
    <property type="entry name" value="DNA REPAIR PROTEIN RECO"/>
    <property type="match status" value="1"/>
</dbReference>
<evidence type="ECO:0000256" key="6">
    <source>
        <dbReference type="ARBA" id="ARBA00033409"/>
    </source>
</evidence>
<dbReference type="InterPro" id="IPR003717">
    <property type="entry name" value="RecO"/>
</dbReference>
<comment type="function">
    <text evidence="7">Involved in DNA repair and RecF pathway recombination.</text>
</comment>
<dbReference type="GO" id="GO:0043590">
    <property type="term" value="C:bacterial nucleoid"/>
    <property type="evidence" value="ECO:0007669"/>
    <property type="project" value="TreeGrafter"/>
</dbReference>
<proteinExistence type="inferred from homology"/>
<dbReference type="SUPFAM" id="SSF57863">
    <property type="entry name" value="ArfGap/RecO-like zinc finger"/>
    <property type="match status" value="1"/>
</dbReference>
<dbReference type="InterPro" id="IPR037278">
    <property type="entry name" value="ARFGAP/RecO"/>
</dbReference>
<comment type="caution">
    <text evidence="9">The sequence shown here is derived from an EMBL/GenBank/DDBJ whole genome shotgun (WGS) entry which is preliminary data.</text>
</comment>
<dbReference type="Proteomes" id="UP000277457">
    <property type="component" value="Unassembled WGS sequence"/>
</dbReference>
<dbReference type="GO" id="GO:0006302">
    <property type="term" value="P:double-strand break repair"/>
    <property type="evidence" value="ECO:0007669"/>
    <property type="project" value="TreeGrafter"/>
</dbReference>
<evidence type="ECO:0000256" key="7">
    <source>
        <dbReference type="HAMAP-Rule" id="MF_00201"/>
    </source>
</evidence>
<accession>A0A662D3I0</accession>
<dbReference type="InterPro" id="IPR042242">
    <property type="entry name" value="RecO_C"/>
</dbReference>
<name>A0A662D3I0_UNCAE</name>
<dbReference type="Gene3D" id="1.20.1440.120">
    <property type="entry name" value="Recombination protein O, C-terminal domain"/>
    <property type="match status" value="1"/>
</dbReference>
<evidence type="ECO:0000256" key="5">
    <source>
        <dbReference type="ARBA" id="ARBA00023204"/>
    </source>
</evidence>
<sequence length="262" mass="30416">MMNFYKTEAIVLRDYDLGEQDKIVLFYSRKYGKIKTVVKGARRIKSRFSSAIQPPSYDTLVVYKSQRGDLDTLSECKIKHPFLKIRKSLVRFAYSSYLAELIIKLTEEGEPCAVLFYLLLKSLFLLERISEPHLHLLIHSFELKLLDILGYRPSLEKCVNCGKKMELIKSPHLSIRLGGILCEACQKEDKKGLVVSKKLIKLMEHLLYLRLERACQLKVNEDMEGQLEMVLESHLSHHLRGEMATPLFIRNFERLELGKKTL</sequence>
<organism evidence="9 10">
    <name type="scientific">Aerophobetes bacterium</name>
    <dbReference type="NCBI Taxonomy" id="2030807"/>
    <lineage>
        <taxon>Bacteria</taxon>
        <taxon>Candidatus Aerophobota</taxon>
    </lineage>
</organism>
<dbReference type="SUPFAM" id="SSF50249">
    <property type="entry name" value="Nucleic acid-binding proteins"/>
    <property type="match status" value="1"/>
</dbReference>